<dbReference type="PROSITE" id="PS51736">
    <property type="entry name" value="RECOMBINASES_3"/>
    <property type="match status" value="1"/>
</dbReference>
<comment type="caution">
    <text evidence="3">The sequence shown here is derived from an EMBL/GenBank/DDBJ whole genome shotgun (WGS) entry which is preliminary data.</text>
</comment>
<evidence type="ECO:0000313" key="3">
    <source>
        <dbReference type="EMBL" id="GAE89373.1"/>
    </source>
</evidence>
<gene>
    <name evidence="3" type="ORF">JCM21531_2892</name>
</gene>
<dbReference type="InterPro" id="IPR011109">
    <property type="entry name" value="DNA_bind_recombinase_dom"/>
</dbReference>
<name>W4V978_9FIRM</name>
<dbReference type="Proteomes" id="UP000019109">
    <property type="component" value="Unassembled WGS sequence"/>
</dbReference>
<evidence type="ECO:0000259" key="1">
    <source>
        <dbReference type="PROSITE" id="PS51736"/>
    </source>
</evidence>
<dbReference type="Gene3D" id="3.90.1750.20">
    <property type="entry name" value="Putative Large Serine Recombinase, Chain B, Domain 2"/>
    <property type="match status" value="1"/>
</dbReference>
<dbReference type="SUPFAM" id="SSF53041">
    <property type="entry name" value="Resolvase-like"/>
    <property type="match status" value="1"/>
</dbReference>
<dbReference type="GO" id="GO:0000150">
    <property type="term" value="F:DNA strand exchange activity"/>
    <property type="evidence" value="ECO:0007669"/>
    <property type="project" value="InterPro"/>
</dbReference>
<dbReference type="EMBL" id="BAVR01000036">
    <property type="protein sequence ID" value="GAE89373.1"/>
    <property type="molecule type" value="Genomic_DNA"/>
</dbReference>
<dbReference type="InterPro" id="IPR006119">
    <property type="entry name" value="Resolv_N"/>
</dbReference>
<feature type="domain" description="Recombinase" evidence="2">
    <location>
        <begin position="181"/>
        <end position="251"/>
    </location>
</feature>
<dbReference type="SMART" id="SM00857">
    <property type="entry name" value="Resolvase"/>
    <property type="match status" value="1"/>
</dbReference>
<sequence length="251" mass="28457">MSKQVQVIKANRADRSLSTTAETLRVAAYVRVSTDHKEQLESFKSQIAYFTDKIKSNPAWTLVDIYKDEGISGTGTEKRDDFNRLINDCMEGKIDLILTKSLSRFSRNVVDTLKYIRLLKERNIAVIFEEEAINTLTAKGETLITFLSAMSQQYVETLSGSVRHGIRAKMLRGELVGDPEALGYDKDDETGKLVINEAEAEIVRYIFKRYAEGAGGRVIGRELENLGYKTKRGNTTWENQLFLVLLKMRSI</sequence>
<dbReference type="GO" id="GO:0003677">
    <property type="term" value="F:DNA binding"/>
    <property type="evidence" value="ECO:0007669"/>
    <property type="project" value="InterPro"/>
</dbReference>
<dbReference type="InterPro" id="IPR036162">
    <property type="entry name" value="Resolvase-like_N_sf"/>
</dbReference>
<proteinExistence type="predicted"/>
<accession>W4V978</accession>
<dbReference type="InterPro" id="IPR050639">
    <property type="entry name" value="SSR_resolvase"/>
</dbReference>
<dbReference type="PANTHER" id="PTHR30461">
    <property type="entry name" value="DNA-INVERTASE FROM LAMBDOID PROPHAGE"/>
    <property type="match status" value="1"/>
</dbReference>
<dbReference type="PANTHER" id="PTHR30461:SF23">
    <property type="entry name" value="DNA RECOMBINASE-RELATED"/>
    <property type="match status" value="1"/>
</dbReference>
<evidence type="ECO:0000259" key="2">
    <source>
        <dbReference type="PROSITE" id="PS51737"/>
    </source>
</evidence>
<dbReference type="STRING" id="1294263.JCM21531_2892"/>
<dbReference type="CDD" id="cd00338">
    <property type="entry name" value="Ser_Recombinase"/>
    <property type="match status" value="1"/>
</dbReference>
<dbReference type="Gene3D" id="3.40.50.1390">
    <property type="entry name" value="Resolvase, N-terminal catalytic domain"/>
    <property type="match status" value="1"/>
</dbReference>
<dbReference type="InterPro" id="IPR038109">
    <property type="entry name" value="DNA_bind_recomb_sf"/>
</dbReference>
<dbReference type="PROSITE" id="PS51737">
    <property type="entry name" value="RECOMBINASE_DNA_BIND"/>
    <property type="match status" value="1"/>
</dbReference>
<organism evidence="3 4">
    <name type="scientific">Acetivibrio straminisolvens JCM 21531</name>
    <dbReference type="NCBI Taxonomy" id="1294263"/>
    <lineage>
        <taxon>Bacteria</taxon>
        <taxon>Bacillati</taxon>
        <taxon>Bacillota</taxon>
        <taxon>Clostridia</taxon>
        <taxon>Eubacteriales</taxon>
        <taxon>Oscillospiraceae</taxon>
        <taxon>Acetivibrio</taxon>
    </lineage>
</organism>
<protein>
    <submittedName>
        <fullName evidence="3">Site-specific recombinase</fullName>
    </submittedName>
</protein>
<dbReference type="Pfam" id="PF00239">
    <property type="entry name" value="Resolvase"/>
    <property type="match status" value="1"/>
</dbReference>
<evidence type="ECO:0000313" key="4">
    <source>
        <dbReference type="Proteomes" id="UP000019109"/>
    </source>
</evidence>
<feature type="domain" description="Resolvase/invertase-type recombinase catalytic" evidence="1">
    <location>
        <begin position="25"/>
        <end position="173"/>
    </location>
</feature>
<dbReference type="Pfam" id="PF07508">
    <property type="entry name" value="Recombinase"/>
    <property type="match status" value="1"/>
</dbReference>
<keyword evidence="4" id="KW-1185">Reference proteome</keyword>
<dbReference type="AlphaFoldDB" id="W4V978"/>
<reference evidence="3" key="1">
    <citation type="journal article" date="2014" name="Genome Announc.">
        <title>Draft Genome Sequence of Clostridium straminisolvens Strain JCM 21531T, Isolated from a Cellulose-Degrading Bacterial Community.</title>
        <authorList>
            <person name="Yuki M."/>
            <person name="Oshima K."/>
            <person name="Suda W."/>
            <person name="Sakamoto M."/>
            <person name="Kitamura K."/>
            <person name="Iida T."/>
            <person name="Hattori M."/>
            <person name="Ohkuma M."/>
        </authorList>
    </citation>
    <scope>NUCLEOTIDE SEQUENCE [LARGE SCALE GENOMIC DNA]</scope>
    <source>
        <strain evidence="3">JCM 21531</strain>
    </source>
</reference>